<evidence type="ECO:0000256" key="8">
    <source>
        <dbReference type="ARBA" id="ARBA00023136"/>
    </source>
</evidence>
<dbReference type="GO" id="GO:0015675">
    <property type="term" value="P:nickel cation transport"/>
    <property type="evidence" value="ECO:0007669"/>
    <property type="project" value="UniProtKB-KW"/>
</dbReference>
<dbReference type="InterPro" id="IPR000515">
    <property type="entry name" value="MetI-like"/>
</dbReference>
<evidence type="ECO:0000259" key="10">
    <source>
        <dbReference type="PROSITE" id="PS50928"/>
    </source>
</evidence>
<evidence type="ECO:0000256" key="6">
    <source>
        <dbReference type="ARBA" id="ARBA00022989"/>
    </source>
</evidence>
<dbReference type="SUPFAM" id="SSF161098">
    <property type="entry name" value="MetI-like"/>
    <property type="match status" value="1"/>
</dbReference>
<dbReference type="GO" id="GO:0005886">
    <property type="term" value="C:plasma membrane"/>
    <property type="evidence" value="ECO:0007669"/>
    <property type="project" value="UniProtKB-SubCell"/>
</dbReference>
<evidence type="ECO:0000256" key="2">
    <source>
        <dbReference type="ARBA" id="ARBA00022448"/>
    </source>
</evidence>
<proteinExistence type="inferred from homology"/>
<keyword evidence="5 9" id="KW-0812">Transmembrane</keyword>
<dbReference type="PANTHER" id="PTHR43386">
    <property type="entry name" value="OLIGOPEPTIDE TRANSPORT SYSTEM PERMEASE PROTEIN APPC"/>
    <property type="match status" value="1"/>
</dbReference>
<dbReference type="GO" id="GO:0055085">
    <property type="term" value="P:transmembrane transport"/>
    <property type="evidence" value="ECO:0007669"/>
    <property type="project" value="InterPro"/>
</dbReference>
<dbReference type="PROSITE" id="PS50928">
    <property type="entry name" value="ABC_TM1"/>
    <property type="match status" value="1"/>
</dbReference>
<evidence type="ECO:0000256" key="7">
    <source>
        <dbReference type="ARBA" id="ARBA00023112"/>
    </source>
</evidence>
<feature type="transmembrane region" description="Helical" evidence="9">
    <location>
        <begin position="183"/>
        <end position="208"/>
    </location>
</feature>
<dbReference type="Gene3D" id="1.10.3720.10">
    <property type="entry name" value="MetI-like"/>
    <property type="match status" value="1"/>
</dbReference>
<evidence type="ECO:0000256" key="5">
    <source>
        <dbReference type="ARBA" id="ARBA00022692"/>
    </source>
</evidence>
<protein>
    <submittedName>
        <fullName evidence="11">ABC transporter permease</fullName>
    </submittedName>
</protein>
<dbReference type="RefSeq" id="WP_182280537.1">
    <property type="nucleotide sequence ID" value="NZ_JABTCN010000007.1"/>
</dbReference>
<keyword evidence="4" id="KW-0533">Nickel</keyword>
<evidence type="ECO:0000256" key="9">
    <source>
        <dbReference type="RuleBase" id="RU363032"/>
    </source>
</evidence>
<keyword evidence="7" id="KW-0406">Ion transport</keyword>
<dbReference type="InterPro" id="IPR035906">
    <property type="entry name" value="MetI-like_sf"/>
</dbReference>
<feature type="transmembrane region" description="Helical" evidence="9">
    <location>
        <begin position="97"/>
        <end position="118"/>
    </location>
</feature>
<feature type="transmembrane region" description="Helical" evidence="9">
    <location>
        <begin position="228"/>
        <end position="250"/>
    </location>
</feature>
<evidence type="ECO:0000256" key="4">
    <source>
        <dbReference type="ARBA" id="ARBA00022596"/>
    </source>
</evidence>
<feature type="transmembrane region" description="Helical" evidence="9">
    <location>
        <begin position="7"/>
        <end position="27"/>
    </location>
</feature>
<keyword evidence="2 9" id="KW-0813">Transport</keyword>
<keyword evidence="7" id="KW-0921">Nickel transport</keyword>
<dbReference type="InterPro" id="IPR050366">
    <property type="entry name" value="BP-dependent_transpt_permease"/>
</dbReference>
<keyword evidence="3" id="KW-1003">Cell membrane</keyword>
<evidence type="ECO:0000313" key="12">
    <source>
        <dbReference type="Proteomes" id="UP000524893"/>
    </source>
</evidence>
<keyword evidence="8 9" id="KW-0472">Membrane</keyword>
<feature type="transmembrane region" description="Helical" evidence="9">
    <location>
        <begin position="54"/>
        <end position="85"/>
    </location>
</feature>
<gene>
    <name evidence="11" type="ORF">HR081_03840</name>
</gene>
<dbReference type="EMBL" id="JABTCN010000007">
    <property type="protein sequence ID" value="MBA8776057.1"/>
    <property type="molecule type" value="Genomic_DNA"/>
</dbReference>
<comment type="caution">
    <text evidence="11">The sequence shown here is derived from an EMBL/GenBank/DDBJ whole genome shotgun (WGS) entry which is preliminary data.</text>
</comment>
<organism evidence="11 12">
    <name type="scientific">Staphylococcus coagulans</name>
    <dbReference type="NCBI Taxonomy" id="74706"/>
    <lineage>
        <taxon>Bacteria</taxon>
        <taxon>Bacillati</taxon>
        <taxon>Bacillota</taxon>
        <taxon>Bacilli</taxon>
        <taxon>Bacillales</taxon>
        <taxon>Staphylococcaceae</taxon>
        <taxon>Staphylococcus</taxon>
    </lineage>
</organism>
<dbReference type="Proteomes" id="UP000524893">
    <property type="component" value="Unassembled WGS sequence"/>
</dbReference>
<name>A0A9X0PFT9_9STAP</name>
<dbReference type="PANTHER" id="PTHR43386:SF1">
    <property type="entry name" value="D,D-DIPEPTIDE TRANSPORT SYSTEM PERMEASE PROTEIN DDPC-RELATED"/>
    <property type="match status" value="1"/>
</dbReference>
<evidence type="ECO:0000313" key="11">
    <source>
        <dbReference type="EMBL" id="MBA8776057.1"/>
    </source>
</evidence>
<keyword evidence="6 9" id="KW-1133">Transmembrane helix</keyword>
<dbReference type="AlphaFoldDB" id="A0A9X0PFT9"/>
<dbReference type="CDD" id="cd06261">
    <property type="entry name" value="TM_PBP2"/>
    <property type="match status" value="1"/>
</dbReference>
<reference evidence="11 12" key="1">
    <citation type="journal article" date="2020" name="Access Microbiol">
        <title>Isolation and genome sequencing of Staphylococcus schleiferi subspecies coagulans from Antarctic seals.</title>
        <authorList>
            <person name="Foster G."/>
            <person name="Robb A."/>
            <person name="Paterson G.K."/>
        </authorList>
    </citation>
    <scope>NUCLEOTIDE SEQUENCE [LARGE SCALE GENOMIC DNA]</scope>
    <source>
        <strain evidence="11 12">M615/02/4</strain>
    </source>
</reference>
<dbReference type="Pfam" id="PF00528">
    <property type="entry name" value="BPD_transp_1"/>
    <property type="match status" value="1"/>
</dbReference>
<evidence type="ECO:0000256" key="3">
    <source>
        <dbReference type="ARBA" id="ARBA00022475"/>
    </source>
</evidence>
<comment type="similarity">
    <text evidence="9">Belongs to the binding-protein-dependent transport system permease family.</text>
</comment>
<accession>A0A9X0PFT9</accession>
<feature type="transmembrane region" description="Helical" evidence="9">
    <location>
        <begin position="124"/>
        <end position="144"/>
    </location>
</feature>
<comment type="subcellular location">
    <subcellularLocation>
        <location evidence="1 9">Cell membrane</location>
        <topology evidence="1 9">Multi-pass membrane protein</topology>
    </subcellularLocation>
</comment>
<sequence>MNKQHQQWLIWGSIGLFLISLILYVWFQPNEGHPQLQNPNFSNLLGTDQRGRDFLVRLIIGSGVTLSLTACVVCLSVTIGLIMGLTSAMLGRWVDKAFMFIADMLLAIPSFIIALVVLSFLSDSVFGLVFALTIGWVGRYLRYFRNLARDLQKRPFVQFAVLSGYSKFQTTMTHIMPHMIRNIFALVTADFGKMMLSISGLAFLGLGLKPPTPELGTILFDGKSYFNTAPWLFFYPGLLLGGYALICQLLNKMYVQTMK</sequence>
<evidence type="ECO:0000256" key="1">
    <source>
        <dbReference type="ARBA" id="ARBA00004651"/>
    </source>
</evidence>
<feature type="domain" description="ABC transmembrane type-1" evidence="10">
    <location>
        <begin position="62"/>
        <end position="251"/>
    </location>
</feature>